<evidence type="ECO:0000256" key="2">
    <source>
        <dbReference type="SAM" id="Phobius"/>
    </source>
</evidence>
<keyword evidence="5" id="KW-1185">Reference proteome</keyword>
<feature type="transmembrane region" description="Helical" evidence="2">
    <location>
        <begin position="230"/>
        <end position="248"/>
    </location>
</feature>
<keyword evidence="2" id="KW-0472">Membrane</keyword>
<feature type="domain" description="Transglutaminase-like" evidence="3">
    <location>
        <begin position="596"/>
        <end position="671"/>
    </location>
</feature>
<keyword evidence="2" id="KW-1133">Transmembrane helix</keyword>
<dbReference type="RefSeq" id="WP_209973146.1">
    <property type="nucleotide sequence ID" value="NZ_JAGGLB010000013.1"/>
</dbReference>
<dbReference type="SUPFAM" id="SSF54001">
    <property type="entry name" value="Cysteine proteinases"/>
    <property type="match status" value="1"/>
</dbReference>
<dbReference type="PANTHER" id="PTHR42736">
    <property type="entry name" value="PROTEIN-GLUTAMINE GAMMA-GLUTAMYLTRANSFERASE"/>
    <property type="match status" value="1"/>
</dbReference>
<dbReference type="Pfam" id="PF01841">
    <property type="entry name" value="Transglut_core"/>
    <property type="match status" value="1"/>
</dbReference>
<dbReference type="SMART" id="SM00460">
    <property type="entry name" value="TGc"/>
    <property type="match status" value="1"/>
</dbReference>
<dbReference type="Proteomes" id="UP001519287">
    <property type="component" value="Unassembled WGS sequence"/>
</dbReference>
<dbReference type="InterPro" id="IPR038765">
    <property type="entry name" value="Papain-like_cys_pep_sf"/>
</dbReference>
<feature type="transmembrane region" description="Helical" evidence="2">
    <location>
        <begin position="122"/>
        <end position="141"/>
    </location>
</feature>
<keyword evidence="2" id="KW-0812">Transmembrane</keyword>
<feature type="compositionally biased region" description="Low complexity" evidence="1">
    <location>
        <begin position="36"/>
        <end position="71"/>
    </location>
</feature>
<evidence type="ECO:0000256" key="1">
    <source>
        <dbReference type="SAM" id="MobiDB-lite"/>
    </source>
</evidence>
<evidence type="ECO:0000313" key="4">
    <source>
        <dbReference type="EMBL" id="MBP1992277.1"/>
    </source>
</evidence>
<accession>A0ABS4IXG6</accession>
<protein>
    <submittedName>
        <fullName evidence="4">Transglutaminase-like putative cysteine protease</fullName>
    </submittedName>
</protein>
<gene>
    <name evidence="4" type="ORF">J2Z66_003885</name>
</gene>
<sequence>MPTPNLPLQPPGSSSAPAAGPRSSKHQSKADRTKSSRNVSSSSDLSGTASTQSAPSRTKSSRKVSSSSDPSGAVLEVNAPGKADDSPAAGSLLRDGALSLLLLAMLWEWLRPMPELSGASGASGVYSMLPFLLIFAVGIALDWLRVPYMLGWVIKAAALLTWIGTSFYTDVFLEMSWIWDFLVVLAQDGLHTYHLELALISQQSRVLLFLIGWLLLLSVAQALMLQKLHALWFIAVTIAYLLLLQLLVGIDTTLGVIRALGSGLALLALLNFSKIQQHYGVKINVAGWPARWLMISIVAAATVGGLGWFGHQSQAGRLIQPIDGTALLQRWESYFQQDSNGFAGAKQVIAKSGYSTDDSVLGGPLQSDDSLVFTATTTATVKATASTTEMAPAKEVVVVPAYWRGESKSVYDGKGWSGKEPQWEPFIPQPSSLSQEQLERGAQLTQEVLWHNEADSSKQIFYGGSLVRVDNLITAKGKSARPETVLHDELTGKVVLPEIADAISYYKITVSQLQPDLSMLAADRGEYPADIRTEYLQLPERLPTAIRRLAEQITKGLEEPYAKAQAIQNYLRSTYTYSMVKPTRPGRNEDFVSHFLFVDKSGYCDHFSTAMVVMLRSIGIPARWVKGFAPGEAKTMDAGTAQTLRVLAKDAHSWVEVYFPSGGWIPFEPTPGFTGPALLSAQEQSQEKAQQAVSSIIEDTGSDSGAAAVWLRHLGERGAALLKKIQETAILNKRGDLLLQIIVIGAIAVLVTIASLFVWKRHRAFFLPRRPIRLMEVLWGQIFRAFGSKQAHQTLREYIEGLQIQDAALKLELLELAGRYEEARYQPYGHALYSRSQIVDMWKNIQDIAAKSVDKHLVK</sequence>
<feature type="transmembrane region" description="Helical" evidence="2">
    <location>
        <begin position="254"/>
        <end position="272"/>
    </location>
</feature>
<dbReference type="InterPro" id="IPR002931">
    <property type="entry name" value="Transglutaminase-like"/>
</dbReference>
<feature type="region of interest" description="Disordered" evidence="1">
    <location>
        <begin position="1"/>
        <end position="86"/>
    </location>
</feature>
<feature type="transmembrane region" description="Helical" evidence="2">
    <location>
        <begin position="206"/>
        <end position="223"/>
    </location>
</feature>
<feature type="compositionally biased region" description="Pro residues" evidence="1">
    <location>
        <begin position="1"/>
        <end position="10"/>
    </location>
</feature>
<proteinExistence type="predicted"/>
<dbReference type="Gene3D" id="3.10.620.30">
    <property type="match status" value="1"/>
</dbReference>
<reference evidence="4 5" key="1">
    <citation type="submission" date="2021-03" db="EMBL/GenBank/DDBJ databases">
        <title>Genomic Encyclopedia of Type Strains, Phase IV (KMG-IV): sequencing the most valuable type-strain genomes for metagenomic binning, comparative biology and taxonomic classification.</title>
        <authorList>
            <person name="Goeker M."/>
        </authorList>
    </citation>
    <scope>NUCLEOTIDE SEQUENCE [LARGE SCALE GENOMIC DNA]</scope>
    <source>
        <strain evidence="4 5">DSM 26048</strain>
    </source>
</reference>
<dbReference type="PANTHER" id="PTHR42736:SF1">
    <property type="entry name" value="PROTEIN-GLUTAMINE GAMMA-GLUTAMYLTRANSFERASE"/>
    <property type="match status" value="1"/>
</dbReference>
<comment type="caution">
    <text evidence="4">The sequence shown here is derived from an EMBL/GenBank/DDBJ whole genome shotgun (WGS) entry which is preliminary data.</text>
</comment>
<evidence type="ECO:0000313" key="5">
    <source>
        <dbReference type="Proteomes" id="UP001519287"/>
    </source>
</evidence>
<evidence type="ECO:0000259" key="3">
    <source>
        <dbReference type="SMART" id="SM00460"/>
    </source>
</evidence>
<feature type="transmembrane region" description="Helical" evidence="2">
    <location>
        <begin position="148"/>
        <end position="168"/>
    </location>
</feature>
<feature type="transmembrane region" description="Helical" evidence="2">
    <location>
        <begin position="737"/>
        <end position="759"/>
    </location>
</feature>
<dbReference type="EMBL" id="JAGGLB010000013">
    <property type="protein sequence ID" value="MBP1992277.1"/>
    <property type="molecule type" value="Genomic_DNA"/>
</dbReference>
<organism evidence="4 5">
    <name type="scientific">Paenibacillus eucommiae</name>
    <dbReference type="NCBI Taxonomy" id="1355755"/>
    <lineage>
        <taxon>Bacteria</taxon>
        <taxon>Bacillati</taxon>
        <taxon>Bacillota</taxon>
        <taxon>Bacilli</taxon>
        <taxon>Bacillales</taxon>
        <taxon>Paenibacillaceae</taxon>
        <taxon>Paenibacillus</taxon>
    </lineage>
</organism>
<name>A0ABS4IXG6_9BACL</name>
<feature type="compositionally biased region" description="Low complexity" evidence="1">
    <location>
        <begin position="11"/>
        <end position="22"/>
    </location>
</feature>
<feature type="transmembrane region" description="Helical" evidence="2">
    <location>
        <begin position="292"/>
        <end position="310"/>
    </location>
</feature>
<dbReference type="InterPro" id="IPR052901">
    <property type="entry name" value="Bact_TGase-like"/>
</dbReference>